<dbReference type="InterPro" id="IPR004046">
    <property type="entry name" value="GST_C"/>
</dbReference>
<dbReference type="GO" id="GO:0016740">
    <property type="term" value="F:transferase activity"/>
    <property type="evidence" value="ECO:0007669"/>
    <property type="project" value="UniProtKB-KW"/>
</dbReference>
<dbReference type="STRING" id="1344416.A0A138ZZN5"/>
<dbReference type="Proteomes" id="UP000070544">
    <property type="component" value="Unassembled WGS sequence"/>
</dbReference>
<dbReference type="EMBL" id="KQ965842">
    <property type="protein sequence ID" value="KXS09960.1"/>
    <property type="molecule type" value="Genomic_DNA"/>
</dbReference>
<reference evidence="4 5" key="1">
    <citation type="journal article" date="2015" name="Genome Biol. Evol.">
        <title>Phylogenomic analyses indicate that early fungi evolved digesting cell walls of algal ancestors of land plants.</title>
        <authorList>
            <person name="Chang Y."/>
            <person name="Wang S."/>
            <person name="Sekimoto S."/>
            <person name="Aerts A.L."/>
            <person name="Choi C."/>
            <person name="Clum A."/>
            <person name="LaButti K.M."/>
            <person name="Lindquist E.A."/>
            <person name="Yee Ngan C."/>
            <person name="Ohm R.A."/>
            <person name="Salamov A.A."/>
            <person name="Grigoriev I.V."/>
            <person name="Spatafora J.W."/>
            <person name="Berbee M.L."/>
        </authorList>
    </citation>
    <scope>NUCLEOTIDE SEQUENCE [LARGE SCALE GENOMIC DNA]</scope>
    <source>
        <strain evidence="4 5">JEL478</strain>
    </source>
</reference>
<evidence type="ECO:0000259" key="2">
    <source>
        <dbReference type="PROSITE" id="PS50404"/>
    </source>
</evidence>
<dbReference type="InterPro" id="IPR036282">
    <property type="entry name" value="Glutathione-S-Trfase_C_sf"/>
</dbReference>
<dbReference type="CDD" id="cd03048">
    <property type="entry name" value="GST_N_Ure2p_like"/>
    <property type="match status" value="1"/>
</dbReference>
<dbReference type="CDD" id="cd03178">
    <property type="entry name" value="GST_C_Ure2p_like"/>
    <property type="match status" value="1"/>
</dbReference>
<evidence type="ECO:0000256" key="1">
    <source>
        <dbReference type="ARBA" id="ARBA00007409"/>
    </source>
</evidence>
<dbReference type="OMA" id="EYYECNN"/>
<gene>
    <name evidence="4" type="ORF">M427DRAFT_116658</name>
</gene>
<dbReference type="InterPro" id="IPR036249">
    <property type="entry name" value="Thioredoxin-like_sf"/>
</dbReference>
<dbReference type="Pfam" id="PF13409">
    <property type="entry name" value="GST_N_2"/>
    <property type="match status" value="1"/>
</dbReference>
<feature type="domain" description="GST N-terminal" evidence="2">
    <location>
        <begin position="10"/>
        <end position="100"/>
    </location>
</feature>
<dbReference type="SFLD" id="SFLDG00358">
    <property type="entry name" value="Main_(cytGST)"/>
    <property type="match status" value="1"/>
</dbReference>
<dbReference type="PROSITE" id="PS50405">
    <property type="entry name" value="GST_CTER"/>
    <property type="match status" value="1"/>
</dbReference>
<comment type="similarity">
    <text evidence="1">Belongs to the GST superfamily.</text>
</comment>
<dbReference type="SFLD" id="SFLDS00019">
    <property type="entry name" value="Glutathione_Transferase_(cytos"/>
    <property type="match status" value="1"/>
</dbReference>
<evidence type="ECO:0000259" key="3">
    <source>
        <dbReference type="PROSITE" id="PS50405"/>
    </source>
</evidence>
<evidence type="ECO:0000313" key="5">
    <source>
        <dbReference type="Proteomes" id="UP000070544"/>
    </source>
</evidence>
<dbReference type="OrthoDB" id="422574at2759"/>
<proteinExistence type="inferred from homology"/>
<dbReference type="InterPro" id="IPR040079">
    <property type="entry name" value="Glutathione_S-Trfase"/>
</dbReference>
<dbReference type="PANTHER" id="PTHR44051:SF8">
    <property type="entry name" value="GLUTATHIONE S-TRANSFERASE GSTA"/>
    <property type="match status" value="1"/>
</dbReference>
<dbReference type="Gene3D" id="1.20.1050.10">
    <property type="match status" value="1"/>
</dbReference>
<dbReference type="InterPro" id="IPR010987">
    <property type="entry name" value="Glutathione-S-Trfase_C-like"/>
</dbReference>
<protein>
    <submittedName>
        <fullName evidence="4">Glutathione S-transferase domain-containing protein</fullName>
    </submittedName>
</protein>
<dbReference type="SUPFAM" id="SSF47616">
    <property type="entry name" value="GST C-terminal domain-like"/>
    <property type="match status" value="1"/>
</dbReference>
<feature type="domain" description="GST C-terminal" evidence="3">
    <location>
        <begin position="103"/>
        <end position="232"/>
    </location>
</feature>
<dbReference type="Pfam" id="PF00043">
    <property type="entry name" value="GST_C"/>
    <property type="match status" value="1"/>
</dbReference>
<dbReference type="InterPro" id="IPR004045">
    <property type="entry name" value="Glutathione_S-Trfase_N"/>
</dbReference>
<keyword evidence="4" id="KW-0808">Transferase</keyword>
<evidence type="ECO:0000313" key="4">
    <source>
        <dbReference type="EMBL" id="KXS09960.1"/>
    </source>
</evidence>
<name>A0A138ZZN5_GONPJ</name>
<keyword evidence="5" id="KW-1185">Reference proteome</keyword>
<accession>A0A138ZZN5</accession>
<dbReference type="PANTHER" id="PTHR44051">
    <property type="entry name" value="GLUTATHIONE S-TRANSFERASE-RELATED"/>
    <property type="match status" value="1"/>
</dbReference>
<sequence>MNGDRASTSTSPIHLYSRPSPNGQKIHIAVEEFGLPYEAHMVDIINGEQRTPAFTAISPNQKIPAIVDPDADPACDGGSINLFESGAILLYFAEKTGKFIPQDFKGRWDVIQWLFWQMAGVGPAFGHFGYFAKFAPVKNEPAIAIYAAEVTRLLGVLETRLQGPGREYIVGNEFTIADMATLPWVDALLDDQALVKQYFSGVALTNVIKWSERCNARPGVQRGKKVMVNDGK</sequence>
<organism evidence="4 5">
    <name type="scientific">Gonapodya prolifera (strain JEL478)</name>
    <name type="common">Monoblepharis prolifera</name>
    <dbReference type="NCBI Taxonomy" id="1344416"/>
    <lineage>
        <taxon>Eukaryota</taxon>
        <taxon>Fungi</taxon>
        <taxon>Fungi incertae sedis</taxon>
        <taxon>Chytridiomycota</taxon>
        <taxon>Chytridiomycota incertae sedis</taxon>
        <taxon>Monoblepharidomycetes</taxon>
        <taxon>Monoblepharidales</taxon>
        <taxon>Gonapodyaceae</taxon>
        <taxon>Gonapodya</taxon>
    </lineage>
</organism>
<dbReference type="SUPFAM" id="SSF52833">
    <property type="entry name" value="Thioredoxin-like"/>
    <property type="match status" value="1"/>
</dbReference>
<dbReference type="SFLD" id="SFLDG01151">
    <property type="entry name" value="Main.2:_Nu-like"/>
    <property type="match status" value="1"/>
</dbReference>
<dbReference type="Gene3D" id="3.40.30.10">
    <property type="entry name" value="Glutaredoxin"/>
    <property type="match status" value="1"/>
</dbReference>
<dbReference type="AlphaFoldDB" id="A0A138ZZN5"/>
<dbReference type="PROSITE" id="PS50404">
    <property type="entry name" value="GST_NTER"/>
    <property type="match status" value="1"/>
</dbReference>